<evidence type="ECO:0000313" key="2">
    <source>
        <dbReference type="EMBL" id="WAR46827.1"/>
    </source>
</evidence>
<dbReference type="EMBL" id="CP113517">
    <property type="protein sequence ID" value="WAR46827.1"/>
    <property type="molecule type" value="Genomic_DNA"/>
</dbReference>
<organism evidence="2 3">
    <name type="scientific">Methylomonas rapida</name>
    <dbReference type="NCBI Taxonomy" id="2963939"/>
    <lineage>
        <taxon>Bacteria</taxon>
        <taxon>Pseudomonadati</taxon>
        <taxon>Pseudomonadota</taxon>
        <taxon>Gammaproteobacteria</taxon>
        <taxon>Methylococcales</taxon>
        <taxon>Methylococcaceae</taxon>
        <taxon>Methylomonas</taxon>
    </lineage>
</organism>
<reference evidence="2" key="1">
    <citation type="submission" date="2022-11" db="EMBL/GenBank/DDBJ databases">
        <title>Methylomonas rapida sp. nov., Carotenoid-Producing Obligate Methanotrophs with High Growth Characteristics and Biotechnological Potential.</title>
        <authorList>
            <person name="Tikhonova E.N."/>
            <person name="Suleimanov R.Z."/>
            <person name="Miroshnikov K."/>
            <person name="Oshkin I.Y."/>
            <person name="Belova S.E."/>
            <person name="Danilova O.V."/>
            <person name="Ashikhmin A."/>
            <person name="Konopkin A."/>
            <person name="But S.Y."/>
            <person name="Khmelenina V.N."/>
            <person name="Kuznetsov N."/>
            <person name="Pimenov N.V."/>
            <person name="Dedysh S.N."/>
        </authorList>
    </citation>
    <scope>NUCLEOTIDE SEQUENCE</scope>
    <source>
        <strain evidence="2">MP1</strain>
    </source>
</reference>
<sequence length="157" mass="16555">MNHSKYQANVLSIALLAVSVSSATHAADPQLPPEVYGRYAPGGDCTKQPRIIVDKAGVHLDTAAGQRASLPIAVSFTAIGGMNYDGIQIWAWIKHGGKNRYGDDNDPVILTFNAGEKLGALSAERSEPGTERPVALDGPLTSIVQTASFHLCSADGR</sequence>
<keyword evidence="3" id="KW-1185">Reference proteome</keyword>
<protein>
    <submittedName>
        <fullName evidence="2">Uncharacterized protein</fullName>
    </submittedName>
</protein>
<name>A0ABY7GQP2_9GAMM</name>
<evidence type="ECO:0000313" key="3">
    <source>
        <dbReference type="Proteomes" id="UP001162780"/>
    </source>
</evidence>
<evidence type="ECO:0000256" key="1">
    <source>
        <dbReference type="SAM" id="SignalP"/>
    </source>
</evidence>
<accession>A0ABY7GQP2</accession>
<keyword evidence="1" id="KW-0732">Signal</keyword>
<dbReference type="Proteomes" id="UP001162780">
    <property type="component" value="Chromosome"/>
</dbReference>
<dbReference type="RefSeq" id="WP_255187737.1">
    <property type="nucleotide sequence ID" value="NZ_CP113517.1"/>
</dbReference>
<gene>
    <name evidence="2" type="ORF">NM686_010035</name>
</gene>
<proteinExistence type="predicted"/>
<feature type="chain" id="PRO_5046722658" evidence="1">
    <location>
        <begin position="27"/>
        <end position="157"/>
    </location>
</feature>
<feature type="signal peptide" evidence="1">
    <location>
        <begin position="1"/>
        <end position="26"/>
    </location>
</feature>